<gene>
    <name evidence="1" type="ORF">Deia_00049</name>
</gene>
<evidence type="ECO:0000313" key="1">
    <source>
        <dbReference type="EMBL" id="QED22863.1"/>
    </source>
</evidence>
<dbReference type="EMBL" id="CP029077">
    <property type="protein sequence ID" value="QED22863.1"/>
    <property type="molecule type" value="Genomic_DNA"/>
</dbReference>
<reference evidence="1 2" key="1">
    <citation type="journal article" date="2019" name="ISME J.">
        <title>Deianiraea, an extracellular bacterium associated with the ciliate Paramecium, suggests an alternative scenario for the evolution of Rickettsiales.</title>
        <authorList>
            <person name="Castelli M."/>
            <person name="Sabaneyeva E."/>
            <person name="Lanzoni O."/>
            <person name="Lebedeva N."/>
            <person name="Floriano A.M."/>
            <person name="Gaiarsa S."/>
            <person name="Benken K."/>
            <person name="Modeo L."/>
            <person name="Bandi C."/>
            <person name="Potekhin A."/>
            <person name="Sassera D."/>
            <person name="Petroni G."/>
        </authorList>
    </citation>
    <scope>NUCLEOTIDE SEQUENCE [LARGE SCALE GENOMIC DNA]</scope>
    <source>
        <strain evidence="1">CyL4-1</strain>
    </source>
</reference>
<protein>
    <submittedName>
        <fullName evidence="1">Uncharacterized protein</fullName>
    </submittedName>
</protein>
<sequence length="331" mass="37376">MQNLTEYFQDFCQSDTFEEMDSRNASILAMICCPFADYEGYVLYVIGRDLAYLMAFMLFSEFTNRKYDDAVGPYLDAAIIGSAVNLDLLAIAFALATVNTSLTCGAVLVRDTLTCKLPAAFLKSVFECASKCSSFSLAKIKECAQKVAEYCAKNPEVSFEQLFAQATDPDNLRGNQKPILVIEGAEHKEIPRSLQLENIERQEKEEYKINMAEVQIPEFKQVEVPNEDRSEKKEDTKVIQLDAYKNQHEGGHKLNIRKSQIISGQKPKDNVNEQDVPYGMSSVINLQPSQGRTGAVNDEFPGYEARELQKKHVQDLQKKQNKSWLSDCNIM</sequence>
<dbReference type="AlphaFoldDB" id="A0A5B8XBY5"/>
<keyword evidence="2" id="KW-1185">Reference proteome</keyword>
<proteinExistence type="predicted"/>
<accession>A0A5B8XBY5</accession>
<name>A0A5B8XBY5_9RICK</name>
<dbReference type="RefSeq" id="WP_146820171.1">
    <property type="nucleotide sequence ID" value="NZ_CP029077.1"/>
</dbReference>
<dbReference type="Proteomes" id="UP000321934">
    <property type="component" value="Chromosome"/>
</dbReference>
<evidence type="ECO:0000313" key="2">
    <source>
        <dbReference type="Proteomes" id="UP000321934"/>
    </source>
</evidence>
<organism evidence="1 2">
    <name type="scientific">Candidatus Deianiraea vastatrix</name>
    <dbReference type="NCBI Taxonomy" id="2163644"/>
    <lineage>
        <taxon>Bacteria</taxon>
        <taxon>Pseudomonadati</taxon>
        <taxon>Pseudomonadota</taxon>
        <taxon>Alphaproteobacteria</taxon>
        <taxon>Rickettsiales</taxon>
        <taxon>Candidatus Deianiraeaceae</taxon>
        <taxon>Candidatus Deianiraea</taxon>
    </lineage>
</organism>